<feature type="transmembrane region" description="Helical" evidence="1">
    <location>
        <begin position="29"/>
        <end position="53"/>
    </location>
</feature>
<keyword evidence="1" id="KW-0472">Membrane</keyword>
<keyword evidence="1" id="KW-0812">Transmembrane</keyword>
<dbReference type="Proteomes" id="UP001497623">
    <property type="component" value="Unassembled WGS sequence"/>
</dbReference>
<gene>
    <name evidence="2" type="ORF">MNOR_LOCUS24513</name>
</gene>
<protein>
    <recommendedName>
        <fullName evidence="4">Phospholipid/glycerol acyltransferase domain-containing protein</fullName>
    </recommendedName>
</protein>
<evidence type="ECO:0000313" key="3">
    <source>
        <dbReference type="Proteomes" id="UP001497623"/>
    </source>
</evidence>
<evidence type="ECO:0008006" key="4">
    <source>
        <dbReference type="Google" id="ProtNLM"/>
    </source>
</evidence>
<reference evidence="2 3" key="1">
    <citation type="submission" date="2024-05" db="EMBL/GenBank/DDBJ databases">
        <authorList>
            <person name="Wallberg A."/>
        </authorList>
    </citation>
    <scope>NUCLEOTIDE SEQUENCE [LARGE SCALE GENOMIC DNA]</scope>
</reference>
<proteinExistence type="predicted"/>
<accession>A0AAV2RIE2</accession>
<evidence type="ECO:0000313" key="2">
    <source>
        <dbReference type="EMBL" id="CAL4124437.1"/>
    </source>
</evidence>
<comment type="caution">
    <text evidence="2">The sequence shown here is derived from an EMBL/GenBank/DDBJ whole genome shotgun (WGS) entry which is preliminary data.</text>
</comment>
<dbReference type="AlphaFoldDB" id="A0AAV2RIE2"/>
<dbReference type="EMBL" id="CAXKWB010022578">
    <property type="protein sequence ID" value="CAL4124437.1"/>
    <property type="molecule type" value="Genomic_DNA"/>
</dbReference>
<keyword evidence="1" id="KW-1133">Transmembrane helix</keyword>
<organism evidence="2 3">
    <name type="scientific">Meganyctiphanes norvegica</name>
    <name type="common">Northern krill</name>
    <name type="synonym">Thysanopoda norvegica</name>
    <dbReference type="NCBI Taxonomy" id="48144"/>
    <lineage>
        <taxon>Eukaryota</taxon>
        <taxon>Metazoa</taxon>
        <taxon>Ecdysozoa</taxon>
        <taxon>Arthropoda</taxon>
        <taxon>Crustacea</taxon>
        <taxon>Multicrustacea</taxon>
        <taxon>Malacostraca</taxon>
        <taxon>Eumalacostraca</taxon>
        <taxon>Eucarida</taxon>
        <taxon>Euphausiacea</taxon>
        <taxon>Euphausiidae</taxon>
        <taxon>Meganyctiphanes</taxon>
    </lineage>
</organism>
<keyword evidence="3" id="KW-1185">Reference proteome</keyword>
<sequence length="122" mass="14376">MYLYCVFGALILYLGSIKMDSPKLWTVLVAVVRFVSIILNMLYCIPVYVLWLFMLQPLKWMSEQIFWTVEGYLFRMELAMVTWWSHSAGYHIQEIGEDVFELIDEPCLVMINHQSMSDVPLL</sequence>
<feature type="non-terminal residue" evidence="2">
    <location>
        <position position="122"/>
    </location>
</feature>
<evidence type="ECO:0000256" key="1">
    <source>
        <dbReference type="SAM" id="Phobius"/>
    </source>
</evidence>
<name>A0AAV2RIE2_MEGNR</name>